<sequence length="661" mass="73407">MSLVQQLPEDFRGGGGGGTTRHQGLEPPAGHEKAIGDRGGRRIGAHGEVQLLVQGEWRGESDLRPNAHGTPRGGSNSLRCVEAAEAKIKEMEAKVEELTASSSRLEVESKNLEKDMEKKEVSLEEVIALRKKELAKFEEDETDLKNDIGSVKAATNVVAEGVSLVQRPGKKRAISETLRRILERRAGDLSADDGRHVAMLLQDDPGAGSVEGVLKDLKTDFQKNLEELQDSEKTNEAEHEKLVAAKKKEMDAVKAQMTEKEEQKAATDEELFQTKQAVKDARGSVDEEIAFAKQVKEKCAVKAKEWEKRQKTRAEETLSVSKAIEVLGDDAAHEVFGKTMSFLQVSSSDARVRRAQLAALLSKAGLSGRDERLKTLALEAKLDSFTVVKEKIDTMVGALKEEQALEVKKKDYCVDEFQKNKLASEKKLRLASNLDAQKEELKMKMETATEDLATLQSDIKELQKQQTLASQNREKENSEFQKIVQEQRTTQDLLKKALGILGDFYNKQPESFLQKASVQGPDEPKTFGSYKKSSSNNGVMMMLQQLVAEAKEMEKETTAAEAESQADYEAFGKEAIRTLEKKAKSMADKEEKKAKAEEKLLETKISRKGAKDDLDSLEGTKAELHETCDFTLENFDARQKARAEEVEALKQALFYLSGAKL</sequence>
<reference evidence="3 5" key="1">
    <citation type="submission" date="2024-02" db="EMBL/GenBank/DDBJ databases">
        <authorList>
            <person name="Chen Y."/>
            <person name="Shah S."/>
            <person name="Dougan E. K."/>
            <person name="Thang M."/>
            <person name="Chan C."/>
        </authorList>
    </citation>
    <scope>NUCLEOTIDE SEQUENCE [LARGE SCALE GENOMIC DNA]</scope>
</reference>
<feature type="coiled-coil region" evidence="1">
    <location>
        <begin position="431"/>
        <end position="479"/>
    </location>
</feature>
<dbReference type="Proteomes" id="UP001642484">
    <property type="component" value="Unassembled WGS sequence"/>
</dbReference>
<evidence type="ECO:0000313" key="4">
    <source>
        <dbReference type="EMBL" id="CAK9106070.1"/>
    </source>
</evidence>
<feature type="coiled-coil region" evidence="1">
    <location>
        <begin position="81"/>
        <end position="129"/>
    </location>
</feature>
<keyword evidence="5" id="KW-1185">Reference proteome</keyword>
<proteinExistence type="predicted"/>
<evidence type="ECO:0000256" key="1">
    <source>
        <dbReference type="SAM" id="Coils"/>
    </source>
</evidence>
<protein>
    <submittedName>
        <fullName evidence="3">Uncharacterized protein</fullName>
    </submittedName>
</protein>
<name>A0ABP0LHR6_9DINO</name>
<keyword evidence="1" id="KW-0175">Coiled coil</keyword>
<comment type="caution">
    <text evidence="3">The sequence shown here is derived from an EMBL/GenBank/DDBJ whole genome shotgun (WGS) entry which is preliminary data.</text>
</comment>
<feature type="compositionally biased region" description="Basic and acidic residues" evidence="2">
    <location>
        <begin position="29"/>
        <end position="40"/>
    </location>
</feature>
<feature type="coiled-coil region" evidence="1">
    <location>
        <begin position="214"/>
        <end position="270"/>
    </location>
</feature>
<evidence type="ECO:0000256" key="2">
    <source>
        <dbReference type="SAM" id="MobiDB-lite"/>
    </source>
</evidence>
<accession>A0ABP0LHR6</accession>
<dbReference type="EMBL" id="CAXAMN010026817">
    <property type="protein sequence ID" value="CAK9106070.1"/>
    <property type="molecule type" value="Genomic_DNA"/>
</dbReference>
<evidence type="ECO:0000313" key="3">
    <source>
        <dbReference type="EMBL" id="CAK9038729.1"/>
    </source>
</evidence>
<organism evidence="3 5">
    <name type="scientific">Durusdinium trenchii</name>
    <dbReference type="NCBI Taxonomy" id="1381693"/>
    <lineage>
        <taxon>Eukaryota</taxon>
        <taxon>Sar</taxon>
        <taxon>Alveolata</taxon>
        <taxon>Dinophyceae</taxon>
        <taxon>Suessiales</taxon>
        <taxon>Symbiodiniaceae</taxon>
        <taxon>Durusdinium</taxon>
    </lineage>
</organism>
<feature type="coiled-coil region" evidence="1">
    <location>
        <begin position="536"/>
        <end position="627"/>
    </location>
</feature>
<evidence type="ECO:0000313" key="5">
    <source>
        <dbReference type="Proteomes" id="UP001642484"/>
    </source>
</evidence>
<gene>
    <name evidence="3" type="ORF">CCMP2556_LOCUS21136</name>
    <name evidence="4" type="ORF">CCMP2556_LOCUS49612</name>
</gene>
<feature type="region of interest" description="Disordered" evidence="2">
    <location>
        <begin position="1"/>
        <end position="78"/>
    </location>
</feature>
<dbReference type="EMBL" id="CAXAMN010012669">
    <property type="protein sequence ID" value="CAK9038729.1"/>
    <property type="molecule type" value="Genomic_DNA"/>
</dbReference>